<comment type="caution">
    <text evidence="1">The sequence shown here is derived from an EMBL/GenBank/DDBJ whole genome shotgun (WGS) entry which is preliminary data.</text>
</comment>
<dbReference type="Proteomes" id="UP000782610">
    <property type="component" value="Unassembled WGS sequence"/>
</dbReference>
<sequence>MPIRNLLIISNGHGEDSIAAEIVRRLPETIEIAAYPTLGDGRAYDGVCPIVGPRRHLPSEGHRQKGSLRRDARAGFGIAQALRFMRGEARLYDAIIVVGDMLGVVMCWLGRCRVRIYVDVYKTGYANRYSALERWIIGRSCDLVLTRDDILAGQLAATGINARCAGNVMMDTLVAGDYDATSVRQHGRAIAILPGSRASAPANFALQAAALRRVPGIADIDLFGALPKGSDPAVLAKAAGLSWTPTDGAAGGLGTLTGDLTVHLSSGSLGAVLAAADLVLGQGGTANMQALGLGKPVVSFLAENATDSRRKRNAVLTGDSRIVTERTAEALAAALVRLLSDDADRLRRGAIGRERIGPPGAIRAIIAELSR</sequence>
<gene>
    <name evidence="1" type="ORF">HY834_03475</name>
</gene>
<accession>A0A933KY70</accession>
<dbReference type="InterPro" id="IPR019994">
    <property type="entry name" value="Lipid-A-disac_synthase-rel_put"/>
</dbReference>
<dbReference type="PANTHER" id="PTHR39517">
    <property type="entry name" value="SLL0192 PROTEIN"/>
    <property type="match status" value="1"/>
</dbReference>
<name>A0A933KY70_9HYPH</name>
<dbReference type="SUPFAM" id="SSF53756">
    <property type="entry name" value="UDP-Glycosyltransferase/glycogen phosphorylase"/>
    <property type="match status" value="1"/>
</dbReference>
<organism evidence="1 2">
    <name type="scientific">Devosia nanyangense</name>
    <dbReference type="NCBI Taxonomy" id="1228055"/>
    <lineage>
        <taxon>Bacteria</taxon>
        <taxon>Pseudomonadati</taxon>
        <taxon>Pseudomonadota</taxon>
        <taxon>Alphaproteobacteria</taxon>
        <taxon>Hyphomicrobiales</taxon>
        <taxon>Devosiaceae</taxon>
        <taxon>Devosia</taxon>
    </lineage>
</organism>
<reference evidence="1" key="1">
    <citation type="submission" date="2020-07" db="EMBL/GenBank/DDBJ databases">
        <title>Huge and variable diversity of episymbiotic CPR bacteria and DPANN archaea in groundwater ecosystems.</title>
        <authorList>
            <person name="He C.Y."/>
            <person name="Keren R."/>
            <person name="Whittaker M."/>
            <person name="Farag I.F."/>
            <person name="Doudna J."/>
            <person name="Cate J.H.D."/>
            <person name="Banfield J.F."/>
        </authorList>
    </citation>
    <scope>NUCLEOTIDE SEQUENCE</scope>
    <source>
        <strain evidence="1">NC_groundwater_1586_Pr3_B-0.1um_66_15</strain>
    </source>
</reference>
<dbReference type="AlphaFoldDB" id="A0A933KY70"/>
<evidence type="ECO:0000313" key="2">
    <source>
        <dbReference type="Proteomes" id="UP000782610"/>
    </source>
</evidence>
<dbReference type="Gene3D" id="3.40.50.2000">
    <property type="entry name" value="Glycogen Phosphorylase B"/>
    <property type="match status" value="1"/>
</dbReference>
<dbReference type="EMBL" id="JACRAF010000012">
    <property type="protein sequence ID" value="MBI4920784.1"/>
    <property type="molecule type" value="Genomic_DNA"/>
</dbReference>
<protein>
    <submittedName>
        <fullName evidence="1">Uncharacterized protein</fullName>
    </submittedName>
</protein>
<proteinExistence type="predicted"/>
<dbReference type="PANTHER" id="PTHR39517:SF1">
    <property type="entry name" value="LIPID-A-DISACCHARIDE SYNTHASE"/>
    <property type="match status" value="1"/>
</dbReference>
<evidence type="ECO:0000313" key="1">
    <source>
        <dbReference type="EMBL" id="MBI4920784.1"/>
    </source>
</evidence>